<evidence type="ECO:0000313" key="4">
    <source>
        <dbReference type="EMBL" id="KAJ8359319.1"/>
    </source>
</evidence>
<dbReference type="InterPro" id="IPR037614">
    <property type="entry name" value="Kazrin"/>
</dbReference>
<comment type="caution">
    <text evidence="4">The sequence shown here is derived from an EMBL/GenBank/DDBJ whole genome shotgun (WGS) entry which is preliminary data.</text>
</comment>
<feature type="domain" description="Kazrin N-terminal" evidence="3">
    <location>
        <begin position="61"/>
        <end position="221"/>
    </location>
</feature>
<evidence type="ECO:0000313" key="5">
    <source>
        <dbReference type="Proteomes" id="UP001152622"/>
    </source>
</evidence>
<dbReference type="Proteomes" id="UP001152622">
    <property type="component" value="Chromosome 5"/>
</dbReference>
<dbReference type="PANTHER" id="PTHR12776:SF1">
    <property type="entry name" value="KAZRIN"/>
    <property type="match status" value="1"/>
</dbReference>
<dbReference type="EMBL" id="JAINUF010000005">
    <property type="protein sequence ID" value="KAJ8359319.1"/>
    <property type="molecule type" value="Genomic_DNA"/>
</dbReference>
<dbReference type="AlphaFoldDB" id="A0A9Q1FIF5"/>
<dbReference type="InterPro" id="IPR059089">
    <property type="entry name" value="Kazrin_N"/>
</dbReference>
<organism evidence="4 5">
    <name type="scientific">Synaphobranchus kaupii</name>
    <name type="common">Kaup's arrowtooth eel</name>
    <dbReference type="NCBI Taxonomy" id="118154"/>
    <lineage>
        <taxon>Eukaryota</taxon>
        <taxon>Metazoa</taxon>
        <taxon>Chordata</taxon>
        <taxon>Craniata</taxon>
        <taxon>Vertebrata</taxon>
        <taxon>Euteleostomi</taxon>
        <taxon>Actinopterygii</taxon>
        <taxon>Neopterygii</taxon>
        <taxon>Teleostei</taxon>
        <taxon>Anguilliformes</taxon>
        <taxon>Synaphobranchidae</taxon>
        <taxon>Synaphobranchus</taxon>
    </lineage>
</organism>
<dbReference type="PANTHER" id="PTHR12776">
    <property type="entry name" value="KAZRIN-RELATED"/>
    <property type="match status" value="1"/>
</dbReference>
<dbReference type="Pfam" id="PF25986">
    <property type="entry name" value="Kazrin"/>
    <property type="match status" value="1"/>
</dbReference>
<gene>
    <name evidence="4" type="ORF">SKAU_G00158440</name>
</gene>
<accession>A0A9Q1FIF5</accession>
<dbReference type="OrthoDB" id="6430345at2759"/>
<keyword evidence="1" id="KW-0175">Coiled coil</keyword>
<evidence type="ECO:0000259" key="3">
    <source>
        <dbReference type="Pfam" id="PF25986"/>
    </source>
</evidence>
<feature type="coiled-coil region" evidence="1">
    <location>
        <begin position="110"/>
        <end position="225"/>
    </location>
</feature>
<evidence type="ECO:0000256" key="2">
    <source>
        <dbReference type="SAM" id="MobiDB-lite"/>
    </source>
</evidence>
<sequence>MDDNGQLAECADGAVQSCSHEGPILRSHAACRPGQTGADEVPGADPSQHNMHDPLWDEAWEEVQEEVLLLNQTKDLDRSPVGGAEEMSVTKLWEELTQRDQELCRAKEALQAMKADRKRLKMEKEDLEKQMQELYATLESREEQLRDFIHNYEQHRKESEDAVKVLAKEKDLLEREKWELRRESKEAVDCANVLHSKLQLRDKRSKELEAELSIAKQSLSSLTKDVPKRHSLATPTELVTHGNQEWTKQAELPLTAAIRQSQLTLCHGQAIVRNSICHSRQSSIISDTSATEGDRSSSPSDTSSPHHRTHSPCNSMEDLEEQKCKKKREVLSLGSLSRVFSRVKQHRSVDPGSKAATLPSAGHDITQQLRLCFHKDDLSRSADCDN</sequence>
<feature type="region of interest" description="Disordered" evidence="2">
    <location>
        <begin position="283"/>
        <end position="321"/>
    </location>
</feature>
<keyword evidence="5" id="KW-1185">Reference proteome</keyword>
<name>A0A9Q1FIF5_SYNKA</name>
<protein>
    <recommendedName>
        <fullName evidence="3">Kazrin N-terminal domain-containing protein</fullName>
    </recommendedName>
</protein>
<evidence type="ECO:0000256" key="1">
    <source>
        <dbReference type="SAM" id="Coils"/>
    </source>
</evidence>
<reference evidence="4" key="1">
    <citation type="journal article" date="2023" name="Science">
        <title>Genome structures resolve the early diversification of teleost fishes.</title>
        <authorList>
            <person name="Parey E."/>
            <person name="Louis A."/>
            <person name="Montfort J."/>
            <person name="Bouchez O."/>
            <person name="Roques C."/>
            <person name="Iampietro C."/>
            <person name="Lluch J."/>
            <person name="Castinel A."/>
            <person name="Donnadieu C."/>
            <person name="Desvignes T."/>
            <person name="Floi Bucao C."/>
            <person name="Jouanno E."/>
            <person name="Wen M."/>
            <person name="Mejri S."/>
            <person name="Dirks R."/>
            <person name="Jansen H."/>
            <person name="Henkel C."/>
            <person name="Chen W.J."/>
            <person name="Zahm M."/>
            <person name="Cabau C."/>
            <person name="Klopp C."/>
            <person name="Thompson A.W."/>
            <person name="Robinson-Rechavi M."/>
            <person name="Braasch I."/>
            <person name="Lecointre G."/>
            <person name="Bobe J."/>
            <person name="Postlethwait J.H."/>
            <person name="Berthelot C."/>
            <person name="Roest Crollius H."/>
            <person name="Guiguen Y."/>
        </authorList>
    </citation>
    <scope>NUCLEOTIDE SEQUENCE</scope>
    <source>
        <strain evidence="4">WJC10195</strain>
    </source>
</reference>
<proteinExistence type="predicted"/>